<sequence length="228" mass="24652">MPGRAGEADHRGVGGVRVPHLRPHPAAPCRPTGAAWPRSPQHRFLRASRTRARPPRGPWQTTPARSADRRRRARPGGPGGAPRTDAAEVREARRRVGQDVERDEFPVGSGGLKPISTDVGVAAPAGPAPERTASGGRRRDRPTQGRRRRTRRRPAPGQDSIRPLAPATRRPPCRGPRMASPAHAQHDKPFAATDRLRSWPQSARIGLDTLAFPESPVAGGLQLTVCGR</sequence>
<evidence type="ECO:0000256" key="1">
    <source>
        <dbReference type="SAM" id="MobiDB-lite"/>
    </source>
</evidence>
<gene>
    <name evidence="2" type="ORF">H4687_008920</name>
</gene>
<organism evidence="2 3">
    <name type="scientific">Streptomyces stelliscabiei</name>
    <dbReference type="NCBI Taxonomy" id="146820"/>
    <lineage>
        <taxon>Bacteria</taxon>
        <taxon>Bacillati</taxon>
        <taxon>Actinomycetota</taxon>
        <taxon>Actinomycetes</taxon>
        <taxon>Kitasatosporales</taxon>
        <taxon>Streptomycetaceae</taxon>
        <taxon>Streptomyces</taxon>
    </lineage>
</organism>
<feature type="region of interest" description="Disordered" evidence="1">
    <location>
        <begin position="1"/>
        <end position="197"/>
    </location>
</feature>
<reference evidence="2 3" key="1">
    <citation type="submission" date="2020-10" db="EMBL/GenBank/DDBJ databases">
        <title>Sequencing the genomes of 1000 actinobacteria strains.</title>
        <authorList>
            <person name="Klenk H.-P."/>
        </authorList>
    </citation>
    <scope>NUCLEOTIDE SEQUENCE [LARGE SCALE GENOMIC DNA]</scope>
    <source>
        <strain evidence="2 3">DSM 41803</strain>
    </source>
</reference>
<feature type="compositionally biased region" description="Basic and acidic residues" evidence="1">
    <location>
        <begin position="85"/>
        <end position="105"/>
    </location>
</feature>
<evidence type="ECO:0000313" key="3">
    <source>
        <dbReference type="Proteomes" id="UP000629287"/>
    </source>
</evidence>
<accession>A0A8I0PHT0</accession>
<proteinExistence type="predicted"/>
<dbReference type="EMBL" id="JADBGF010000001">
    <property type="protein sequence ID" value="MBE1602791.1"/>
    <property type="molecule type" value="Genomic_DNA"/>
</dbReference>
<feature type="compositionally biased region" description="Low complexity" evidence="1">
    <location>
        <begin position="119"/>
        <end position="129"/>
    </location>
</feature>
<dbReference type="Proteomes" id="UP000629287">
    <property type="component" value="Unassembled WGS sequence"/>
</dbReference>
<feature type="compositionally biased region" description="Basic and acidic residues" evidence="1">
    <location>
        <begin position="1"/>
        <end position="12"/>
    </location>
</feature>
<keyword evidence="3" id="KW-1185">Reference proteome</keyword>
<feature type="compositionally biased region" description="Basic and acidic residues" evidence="1">
    <location>
        <begin position="184"/>
        <end position="197"/>
    </location>
</feature>
<name>A0A8I0PHT0_9ACTN</name>
<feature type="compositionally biased region" description="Basic residues" evidence="1">
    <location>
        <begin position="40"/>
        <end position="54"/>
    </location>
</feature>
<comment type="caution">
    <text evidence="2">The sequence shown here is derived from an EMBL/GenBank/DDBJ whole genome shotgun (WGS) entry which is preliminary data.</text>
</comment>
<dbReference type="AlphaFoldDB" id="A0A8I0PHT0"/>
<feature type="compositionally biased region" description="Basic residues" evidence="1">
    <location>
        <begin position="136"/>
        <end position="154"/>
    </location>
</feature>
<evidence type="ECO:0000313" key="2">
    <source>
        <dbReference type="EMBL" id="MBE1602791.1"/>
    </source>
</evidence>
<protein>
    <submittedName>
        <fullName evidence="2">Uncharacterized protein</fullName>
    </submittedName>
</protein>